<dbReference type="SUPFAM" id="SSF53335">
    <property type="entry name" value="S-adenosyl-L-methionine-dependent methyltransferases"/>
    <property type="match status" value="1"/>
</dbReference>
<evidence type="ECO:0008006" key="3">
    <source>
        <dbReference type="Google" id="ProtNLM"/>
    </source>
</evidence>
<dbReference type="Gene3D" id="3.40.50.150">
    <property type="entry name" value="Vaccinia Virus protein VP39"/>
    <property type="match status" value="1"/>
</dbReference>
<organism evidence="1 2">
    <name type="scientific">Streptomyces caniferus</name>
    <dbReference type="NCBI Taxonomy" id="285557"/>
    <lineage>
        <taxon>Bacteria</taxon>
        <taxon>Bacillati</taxon>
        <taxon>Actinomycetota</taxon>
        <taxon>Actinomycetes</taxon>
        <taxon>Kitasatosporales</taxon>
        <taxon>Streptomycetaceae</taxon>
        <taxon>Streptomyces</taxon>
    </lineage>
</organism>
<protein>
    <recommendedName>
        <fullName evidence="3">Methyltransferase domain-containing protein</fullName>
    </recommendedName>
</protein>
<evidence type="ECO:0000313" key="2">
    <source>
        <dbReference type="Proteomes" id="UP000435837"/>
    </source>
</evidence>
<proteinExistence type="predicted"/>
<dbReference type="Proteomes" id="UP000435837">
    <property type="component" value="Unassembled WGS sequence"/>
</dbReference>
<reference evidence="1 2" key="1">
    <citation type="submission" date="2019-12" db="EMBL/GenBank/DDBJ databases">
        <title>Whole genome shotgun sequence of Streptomyces caniferus NBRC 15389.</title>
        <authorList>
            <person name="Ichikawa N."/>
            <person name="Kimura A."/>
            <person name="Kitahashi Y."/>
            <person name="Komaki H."/>
            <person name="Tamura T."/>
        </authorList>
    </citation>
    <scope>NUCLEOTIDE SEQUENCE [LARGE SCALE GENOMIC DNA]</scope>
    <source>
        <strain evidence="1 2">NBRC 15389</strain>
    </source>
</reference>
<dbReference type="EMBL" id="BLIN01000003">
    <property type="protein sequence ID" value="GFE06172.1"/>
    <property type="molecule type" value="Genomic_DNA"/>
</dbReference>
<name>A0A640S6D0_9ACTN</name>
<dbReference type="OrthoDB" id="4222224at2"/>
<dbReference type="AlphaFoldDB" id="A0A640S6D0"/>
<dbReference type="InterPro" id="IPR029063">
    <property type="entry name" value="SAM-dependent_MTases_sf"/>
</dbReference>
<evidence type="ECO:0000313" key="1">
    <source>
        <dbReference type="EMBL" id="GFE06172.1"/>
    </source>
</evidence>
<sequence length="243" mass="26323">MAPTELGPVATHPASESESFYRERGAFAIMRAAHFPDDLLSFLQMESLVAGESVARYGCDAIVELGCYDGRALEVARFAGVRYLGVDVNGRAIDALRRRIADEGVAEQAAAIQGNALHSEEWQPRLPGQHPLQLVPFNLLGNFLEPAALLRAMRAVGGTAVVSVFNAQRATTEVRRAYYSACGIDYLTEEPGPYGGVLFRGADGFQSQSFSGEGFHALMAEAGIRIVDESANRFGRYVTVQFT</sequence>
<comment type="caution">
    <text evidence="1">The sequence shown here is derived from an EMBL/GenBank/DDBJ whole genome shotgun (WGS) entry which is preliminary data.</text>
</comment>
<accession>A0A640S6D0</accession>
<gene>
    <name evidence="1" type="ORF">Scani_24400</name>
</gene>